<evidence type="ECO:0008006" key="3">
    <source>
        <dbReference type="Google" id="ProtNLM"/>
    </source>
</evidence>
<accession>A0A849BJ27</accession>
<name>A0A849BJ27_9ACTN</name>
<proteinExistence type="predicted"/>
<evidence type="ECO:0000313" key="2">
    <source>
        <dbReference type="Proteomes" id="UP000555552"/>
    </source>
</evidence>
<gene>
    <name evidence="1" type="ORF">HLB09_08815</name>
</gene>
<keyword evidence="2" id="KW-1185">Reference proteome</keyword>
<dbReference type="AlphaFoldDB" id="A0A849BJ27"/>
<evidence type="ECO:0000313" key="1">
    <source>
        <dbReference type="EMBL" id="NNH23190.1"/>
    </source>
</evidence>
<sequence length="487" mass="53995">MENLMELADSRSLGGYIAAVLADEAVDADTRLPRRGVYTPLEHRRALLPDTTVVRGARGVGKTVWFRSLQVETLRSSAASEYRLPALRDPLVAVGYGNLLEPDLYPSAADLLEMTDVASPSEIWSAVVLKVLGSPVMASLTSWTSRARAVHNDPRVVPREYARLDREMESEERTALVLFDALDRMSASRPVTDRLVRGLLQVALDLRVGTRNIRAKVFARPDLLDSARFTDASKLDANRVDLTWSSTSLFGLFFTTLGNGGGSDAADFRAQTGAWRQGLDGRWRSDVLSADQSAQAHLFTKIAGPYMGSSIKRGRTYQWLPSHLADGRGMVSPRSFLTALRQAAERTSTLRGGHEYAIHRDELKEGVRFASQGRVTEIEEDLPWVPLLVRPLEGLQVPLAQSDVFDRWRTQDVLGRLEHMQEPRISAELSEVRVGPRDVLDEHAVLEQLADVGVVTYRYDGRVDLPDVYRLAFGLGRKGGIPRVAVN</sequence>
<dbReference type="RefSeq" id="WP_339577021.1">
    <property type="nucleotide sequence ID" value="NZ_BAAANP010000006.1"/>
</dbReference>
<protein>
    <recommendedName>
        <fullName evidence="3">AAA-like domain-containing protein</fullName>
    </recommendedName>
</protein>
<dbReference type="Proteomes" id="UP000555552">
    <property type="component" value="Unassembled WGS sequence"/>
</dbReference>
<reference evidence="1 2" key="1">
    <citation type="submission" date="2020-05" db="EMBL/GenBank/DDBJ databases">
        <title>MicrobeNet Type strains.</title>
        <authorList>
            <person name="Nicholson A.C."/>
        </authorList>
    </citation>
    <scope>NUCLEOTIDE SEQUENCE [LARGE SCALE GENOMIC DNA]</scope>
    <source>
        <strain evidence="1 2">JCM 14547</strain>
    </source>
</reference>
<comment type="caution">
    <text evidence="1">The sequence shown here is derived from an EMBL/GenBank/DDBJ whole genome shotgun (WGS) entry which is preliminary data.</text>
</comment>
<dbReference type="EMBL" id="JABEMA010000107">
    <property type="protein sequence ID" value="NNH23190.1"/>
    <property type="molecule type" value="Genomic_DNA"/>
</dbReference>
<organism evidence="1 2">
    <name type="scientific">Pseudokineococcus marinus</name>
    <dbReference type="NCBI Taxonomy" id="351215"/>
    <lineage>
        <taxon>Bacteria</taxon>
        <taxon>Bacillati</taxon>
        <taxon>Actinomycetota</taxon>
        <taxon>Actinomycetes</taxon>
        <taxon>Kineosporiales</taxon>
        <taxon>Kineosporiaceae</taxon>
        <taxon>Pseudokineococcus</taxon>
    </lineage>
</organism>